<evidence type="ECO:0000256" key="3">
    <source>
        <dbReference type="SAM" id="SignalP"/>
    </source>
</evidence>
<feature type="repeat" description="TPR" evidence="1">
    <location>
        <begin position="63"/>
        <end position="96"/>
    </location>
</feature>
<evidence type="ECO:0008006" key="6">
    <source>
        <dbReference type="Google" id="ProtNLM"/>
    </source>
</evidence>
<evidence type="ECO:0000256" key="2">
    <source>
        <dbReference type="SAM" id="MobiDB-lite"/>
    </source>
</evidence>
<gene>
    <name evidence="4" type="ORF">TsocGM_25055</name>
</gene>
<feature type="region of interest" description="Disordered" evidence="2">
    <location>
        <begin position="30"/>
        <end position="53"/>
    </location>
</feature>
<dbReference type="AlphaFoldDB" id="A0A432MC33"/>
<dbReference type="SUPFAM" id="SSF48452">
    <property type="entry name" value="TPR-like"/>
    <property type="match status" value="2"/>
</dbReference>
<proteinExistence type="predicted"/>
<evidence type="ECO:0000313" key="4">
    <source>
        <dbReference type="EMBL" id="RUL81434.1"/>
    </source>
</evidence>
<feature type="chain" id="PRO_5019124006" description="Tetratricopeptide repeat protein" evidence="3">
    <location>
        <begin position="33"/>
        <end position="561"/>
    </location>
</feature>
<keyword evidence="5" id="KW-1185">Reference proteome</keyword>
<feature type="compositionally biased region" description="Basic and acidic residues" evidence="2">
    <location>
        <begin position="32"/>
        <end position="45"/>
    </location>
</feature>
<evidence type="ECO:0000256" key="1">
    <source>
        <dbReference type="PROSITE-ProRule" id="PRU00339"/>
    </source>
</evidence>
<dbReference type="RefSeq" id="WP_126728198.1">
    <property type="nucleotide sequence ID" value="NZ_RYZH01000093.1"/>
</dbReference>
<dbReference type="OrthoDB" id="9778494at2"/>
<organism evidence="4 5">
    <name type="scientific">Tautonia sociabilis</name>
    <dbReference type="NCBI Taxonomy" id="2080755"/>
    <lineage>
        <taxon>Bacteria</taxon>
        <taxon>Pseudomonadati</taxon>
        <taxon>Planctomycetota</taxon>
        <taxon>Planctomycetia</taxon>
        <taxon>Isosphaerales</taxon>
        <taxon>Isosphaeraceae</taxon>
        <taxon>Tautonia</taxon>
    </lineage>
</organism>
<feature type="signal peptide" evidence="3">
    <location>
        <begin position="1"/>
        <end position="32"/>
    </location>
</feature>
<dbReference type="InterPro" id="IPR019734">
    <property type="entry name" value="TPR_rpt"/>
</dbReference>
<protein>
    <recommendedName>
        <fullName evidence="6">Tetratricopeptide repeat protein</fullName>
    </recommendedName>
</protein>
<reference evidence="4 5" key="1">
    <citation type="submission" date="2018-12" db="EMBL/GenBank/DDBJ databases">
        <authorList>
            <person name="Toschakov S.V."/>
        </authorList>
    </citation>
    <scope>NUCLEOTIDE SEQUENCE [LARGE SCALE GENOMIC DNA]</scope>
    <source>
        <strain evidence="4 5">GM2012</strain>
    </source>
</reference>
<dbReference type="EMBL" id="RYZH01000093">
    <property type="protein sequence ID" value="RUL81434.1"/>
    <property type="molecule type" value="Genomic_DNA"/>
</dbReference>
<dbReference type="Gene3D" id="1.25.40.10">
    <property type="entry name" value="Tetratricopeptide repeat domain"/>
    <property type="match status" value="2"/>
</dbReference>
<name>A0A432MC33_9BACT</name>
<accession>A0A432MC33</accession>
<comment type="caution">
    <text evidence="4">The sequence shown here is derived from an EMBL/GenBank/DDBJ whole genome shotgun (WGS) entry which is preliminary data.</text>
</comment>
<dbReference type="PANTHER" id="PTHR45588">
    <property type="entry name" value="TPR DOMAIN-CONTAINING PROTEIN"/>
    <property type="match status" value="1"/>
</dbReference>
<keyword evidence="3" id="KW-0732">Signal</keyword>
<keyword evidence="1" id="KW-0802">TPR repeat</keyword>
<dbReference type="Proteomes" id="UP000280296">
    <property type="component" value="Unassembled WGS sequence"/>
</dbReference>
<dbReference type="InterPro" id="IPR011990">
    <property type="entry name" value="TPR-like_helical_dom_sf"/>
</dbReference>
<dbReference type="PANTHER" id="PTHR45588:SF1">
    <property type="entry name" value="WW DOMAIN-CONTAINING PROTEIN"/>
    <property type="match status" value="1"/>
</dbReference>
<dbReference type="PROSITE" id="PS50005">
    <property type="entry name" value="TPR"/>
    <property type="match status" value="1"/>
</dbReference>
<evidence type="ECO:0000313" key="5">
    <source>
        <dbReference type="Proteomes" id="UP000280296"/>
    </source>
</evidence>
<reference evidence="4 5" key="2">
    <citation type="submission" date="2019-01" db="EMBL/GenBank/DDBJ databases">
        <title>Tautonia sociabilis, a novel thermotolerant planctomycete of Isosphaeraceae family, isolated from a 4000 m deep subterranean habitat.</title>
        <authorList>
            <person name="Kovaleva O.L."/>
            <person name="Elcheninov A.G."/>
            <person name="Van Heerden E."/>
            <person name="Toshchakov S.V."/>
            <person name="Novikov A."/>
            <person name="Bonch-Osmolovskaya E.A."/>
            <person name="Kublanov I.V."/>
        </authorList>
    </citation>
    <scope>NUCLEOTIDE SEQUENCE [LARGE SCALE GENOMIC DNA]</scope>
    <source>
        <strain evidence="4 5">GM2012</strain>
    </source>
</reference>
<sequence length="561" mass="62209">MRRSNEPSSSVALLARIAFALAIASPPTTALARDDDASDRPREPLLEGIGSYSRPAGTDSDLAQRYFDQGLNLLFAFNHEEAARAFQESAELDPSCAMAWWGLAYAQGPHINLPVVTTEQARVALDALDRARSAAKTDLERALVEALASRHVPEPPEDRSALDRAFAEAMRVLHEQHPDDPDIGCFHAESLMNLRPWALYAQDGTPEPGTEAIVALIEGILESSPDHPLANHLYIHAVEPSTRPGRAEAAADRLRDLQPGLSHNVHMPSHIDVRLGHWEKAEEANRRAIEADRRFLAVRPNPGFYGLYIAHNYHMLAYAAMMRGRSAPAIAAIDEMMGLIPVEWAKQHAAIADGYLAMPLEVRMRFGLWDEILAAPEPDPAFPLARALRRYARAVSFAAQGRVDEAKAEQARFREARSLVSDDATFGNNQASDLLNVAEHLMTGEILYREGREEDAFAELREAVRLQDLLRYSEPPDWIQPVRHALAAALIQSGRLAEAEQVCRDDLEQLPENGWALFGLMQSLELQGKDEEAARVRARWESIWEDADVVLSSCCFCQPGV</sequence>